<dbReference type="InterPro" id="IPR052704">
    <property type="entry name" value="ECF_Sigma-70_Domain"/>
</dbReference>
<dbReference type="InterPro" id="IPR013325">
    <property type="entry name" value="RNA_pol_sigma_r2"/>
</dbReference>
<proteinExistence type="inferred from homology"/>
<reference evidence="8" key="1">
    <citation type="submission" date="2020-11" db="EMBL/GenBank/DDBJ databases">
        <title>Nocardioides cynanchi sp. nov., isolated from soil of rhizosphere of Cynanchum wilfordii.</title>
        <authorList>
            <person name="Lee J.-S."/>
            <person name="Suh M.K."/>
            <person name="Kim J.-S."/>
        </authorList>
    </citation>
    <scope>NUCLEOTIDE SEQUENCE</scope>
    <source>
        <strain evidence="8">KCTC 19276</strain>
    </source>
</reference>
<dbReference type="Proteomes" id="UP000660668">
    <property type="component" value="Unassembled WGS sequence"/>
</dbReference>
<dbReference type="InterPro" id="IPR032710">
    <property type="entry name" value="NTF2-like_dom_sf"/>
</dbReference>
<dbReference type="InterPro" id="IPR036388">
    <property type="entry name" value="WH-like_DNA-bd_sf"/>
</dbReference>
<gene>
    <name evidence="8" type="ORF">ISU10_09970</name>
</gene>
<comment type="subunit">
    <text evidence="2">Interacts transiently with the RNA polymerase catalytic core formed by RpoA, RpoB, RpoC and RpoZ (2 alpha, 1 beta, 1 beta' and 1 omega subunit) to form the RNA polymerase holoenzyme that can initiate transcription.</text>
</comment>
<evidence type="ECO:0000256" key="4">
    <source>
        <dbReference type="ARBA" id="ARBA00023082"/>
    </source>
</evidence>
<dbReference type="EMBL" id="JADKPO010000011">
    <property type="protein sequence ID" value="MBF4768094.1"/>
    <property type="molecule type" value="Genomic_DNA"/>
</dbReference>
<dbReference type="Pfam" id="PF04542">
    <property type="entry name" value="Sigma70_r2"/>
    <property type="match status" value="1"/>
</dbReference>
<dbReference type="InterPro" id="IPR007627">
    <property type="entry name" value="RNA_pol_sigma70_r2"/>
</dbReference>
<dbReference type="RefSeq" id="WP_194696249.1">
    <property type="nucleotide sequence ID" value="NZ_JADKPO010000011.1"/>
</dbReference>
<dbReference type="InterPro" id="IPR013324">
    <property type="entry name" value="RNA_pol_sigma_r3/r4-like"/>
</dbReference>
<dbReference type="InterPro" id="IPR013249">
    <property type="entry name" value="RNA_pol_sigma70_r4_t2"/>
</dbReference>
<keyword evidence="5" id="KW-0804">Transcription</keyword>
<keyword evidence="3" id="KW-0805">Transcription regulation</keyword>
<evidence type="ECO:0000256" key="5">
    <source>
        <dbReference type="ARBA" id="ARBA00023163"/>
    </source>
</evidence>
<sequence length="290" mass="31790">MTDELLLAEQFETERPRLRSVAQRMLGNDAAADDAVQEAWIRLVRTDQRGKEIDNLAGWLTTVVSRICLDLLRSRTSRREDDWPDDADFVDRAPTPEEQVELADAIGQAMTVVLDSLAPAERLAYVLKDVFAVPFDQIAPIIGRSEVATRQLASRARRRLQEPEPREDLAAADAAVVDAFMAASRDNEFAALLELLDPDAEVRVDEAALAMGGQATSIKGGREIAEFFAGRAKAALPATLDGGAASCWQHLGEIKVVFAFTVVDGKVKQIELLADPSVLTRVGRRSPRRS</sequence>
<keyword evidence="4" id="KW-0731">Sigma factor</keyword>
<name>A0A930VID3_9ACTN</name>
<evidence type="ECO:0000256" key="2">
    <source>
        <dbReference type="ARBA" id="ARBA00011344"/>
    </source>
</evidence>
<evidence type="ECO:0000256" key="1">
    <source>
        <dbReference type="ARBA" id="ARBA00010641"/>
    </source>
</evidence>
<dbReference type="SUPFAM" id="SSF88946">
    <property type="entry name" value="Sigma2 domain of RNA polymerase sigma factors"/>
    <property type="match status" value="1"/>
</dbReference>
<evidence type="ECO:0000313" key="8">
    <source>
        <dbReference type="EMBL" id="MBF4768094.1"/>
    </source>
</evidence>
<accession>A0A930VID3</accession>
<dbReference type="SUPFAM" id="SSF54427">
    <property type="entry name" value="NTF2-like"/>
    <property type="match status" value="1"/>
</dbReference>
<dbReference type="Gene3D" id="1.10.1740.10">
    <property type="match status" value="1"/>
</dbReference>
<comment type="caution">
    <text evidence="8">The sequence shown here is derived from an EMBL/GenBank/DDBJ whole genome shotgun (WGS) entry which is preliminary data.</text>
</comment>
<dbReference type="GO" id="GO:0006352">
    <property type="term" value="P:DNA-templated transcription initiation"/>
    <property type="evidence" value="ECO:0007669"/>
    <property type="project" value="InterPro"/>
</dbReference>
<dbReference type="PANTHER" id="PTHR30173">
    <property type="entry name" value="SIGMA 19 FACTOR"/>
    <property type="match status" value="1"/>
</dbReference>
<evidence type="ECO:0000313" key="9">
    <source>
        <dbReference type="Proteomes" id="UP000660668"/>
    </source>
</evidence>
<evidence type="ECO:0000259" key="7">
    <source>
        <dbReference type="Pfam" id="PF08281"/>
    </source>
</evidence>
<organism evidence="8 9">
    <name type="scientific">Nocardioides agariphilus</name>
    <dbReference type="NCBI Taxonomy" id="433664"/>
    <lineage>
        <taxon>Bacteria</taxon>
        <taxon>Bacillati</taxon>
        <taxon>Actinomycetota</taxon>
        <taxon>Actinomycetes</taxon>
        <taxon>Propionibacteriales</taxon>
        <taxon>Nocardioidaceae</taxon>
        <taxon>Nocardioides</taxon>
    </lineage>
</organism>
<dbReference type="PANTHER" id="PTHR30173:SF43">
    <property type="entry name" value="ECF RNA POLYMERASE SIGMA FACTOR SIGI-RELATED"/>
    <property type="match status" value="1"/>
</dbReference>
<dbReference type="AlphaFoldDB" id="A0A930VID3"/>
<feature type="domain" description="RNA polymerase sigma factor 70 region 4 type 2" evidence="7">
    <location>
        <begin position="111"/>
        <end position="160"/>
    </location>
</feature>
<keyword evidence="9" id="KW-1185">Reference proteome</keyword>
<evidence type="ECO:0000259" key="6">
    <source>
        <dbReference type="Pfam" id="PF04542"/>
    </source>
</evidence>
<dbReference type="GO" id="GO:0016987">
    <property type="term" value="F:sigma factor activity"/>
    <property type="evidence" value="ECO:0007669"/>
    <property type="project" value="UniProtKB-KW"/>
</dbReference>
<dbReference type="Gene3D" id="1.10.10.10">
    <property type="entry name" value="Winged helix-like DNA-binding domain superfamily/Winged helix DNA-binding domain"/>
    <property type="match status" value="1"/>
</dbReference>
<comment type="similarity">
    <text evidence="1">Belongs to the sigma-70 factor family. ECF subfamily.</text>
</comment>
<dbReference type="SUPFAM" id="SSF88659">
    <property type="entry name" value="Sigma3 and sigma4 domains of RNA polymerase sigma factors"/>
    <property type="match status" value="1"/>
</dbReference>
<dbReference type="Pfam" id="PF08281">
    <property type="entry name" value="Sigma70_r4_2"/>
    <property type="match status" value="1"/>
</dbReference>
<feature type="domain" description="RNA polymerase sigma-70 region 2" evidence="6">
    <location>
        <begin position="11"/>
        <end position="76"/>
    </location>
</feature>
<dbReference type="GO" id="GO:0003677">
    <property type="term" value="F:DNA binding"/>
    <property type="evidence" value="ECO:0007669"/>
    <property type="project" value="InterPro"/>
</dbReference>
<evidence type="ECO:0000256" key="3">
    <source>
        <dbReference type="ARBA" id="ARBA00023015"/>
    </source>
</evidence>
<dbReference type="NCBIfam" id="TIGR02937">
    <property type="entry name" value="sigma70-ECF"/>
    <property type="match status" value="1"/>
</dbReference>
<dbReference type="InterPro" id="IPR014284">
    <property type="entry name" value="RNA_pol_sigma-70_dom"/>
</dbReference>
<protein>
    <submittedName>
        <fullName evidence="8">Sigma-70 family RNA polymerase sigma factor</fullName>
    </submittedName>
</protein>